<dbReference type="RefSeq" id="WP_011465338.1">
    <property type="nucleotide sequence ID" value="NC_007908.1"/>
</dbReference>
<gene>
    <name evidence="1" type="ordered locus">Rfer_3065</name>
</gene>
<dbReference type="HOGENOM" id="CLU_2571552_0_0_4"/>
<evidence type="ECO:0000313" key="1">
    <source>
        <dbReference type="EMBL" id="ABD70775.1"/>
    </source>
</evidence>
<evidence type="ECO:0000313" key="2">
    <source>
        <dbReference type="Proteomes" id="UP000008332"/>
    </source>
</evidence>
<protein>
    <submittedName>
        <fullName evidence="1">Uncharacterized protein</fullName>
    </submittedName>
</protein>
<proteinExistence type="predicted"/>
<reference evidence="2" key="1">
    <citation type="submission" date="2006-02" db="EMBL/GenBank/DDBJ databases">
        <title>Complete sequence of chromosome of Rhodoferax ferrireducens DSM 15236.</title>
        <authorList>
            <person name="Copeland A."/>
            <person name="Lucas S."/>
            <person name="Lapidus A."/>
            <person name="Barry K."/>
            <person name="Detter J.C."/>
            <person name="Glavina del Rio T."/>
            <person name="Hammon N."/>
            <person name="Israni S."/>
            <person name="Pitluck S."/>
            <person name="Brettin T."/>
            <person name="Bruce D."/>
            <person name="Han C."/>
            <person name="Tapia R."/>
            <person name="Gilna P."/>
            <person name="Kiss H."/>
            <person name="Schmutz J."/>
            <person name="Larimer F."/>
            <person name="Land M."/>
            <person name="Kyrpides N."/>
            <person name="Ivanova N."/>
            <person name="Richardson P."/>
        </authorList>
    </citation>
    <scope>NUCLEOTIDE SEQUENCE [LARGE SCALE GENOMIC DNA]</scope>
    <source>
        <strain evidence="2">ATCC BAA-621 / DSM 15236 / T118</strain>
    </source>
</reference>
<dbReference type="AlphaFoldDB" id="Q21TX8"/>
<organism evidence="1 2">
    <name type="scientific">Albidiferax ferrireducens (strain ATCC BAA-621 / DSM 15236 / T118)</name>
    <name type="common">Rhodoferax ferrireducens</name>
    <dbReference type="NCBI Taxonomy" id="338969"/>
    <lineage>
        <taxon>Bacteria</taxon>
        <taxon>Pseudomonadati</taxon>
        <taxon>Pseudomonadota</taxon>
        <taxon>Betaproteobacteria</taxon>
        <taxon>Burkholderiales</taxon>
        <taxon>Comamonadaceae</taxon>
        <taxon>Rhodoferax</taxon>
    </lineage>
</organism>
<keyword evidence="2" id="KW-1185">Reference proteome</keyword>
<accession>Q21TX8</accession>
<name>Q21TX8_ALBFT</name>
<dbReference type="Proteomes" id="UP000008332">
    <property type="component" value="Chromosome"/>
</dbReference>
<dbReference type="EMBL" id="CP000267">
    <property type="protein sequence ID" value="ABD70775.1"/>
    <property type="molecule type" value="Genomic_DNA"/>
</dbReference>
<dbReference type="KEGG" id="rfr:Rfer_3065"/>
<sequence length="81" mass="8650">MSLSAVNSSRLYAAITFLKTFPLNNFDGPQQRSAAIARAQILSARLGIGDVTATLANQPLHEMLATFEAVFGGLARSTLRV</sequence>